<dbReference type="Proteomes" id="UP001163603">
    <property type="component" value="Chromosome 5"/>
</dbReference>
<sequence>MTKLSQNHSFSQHQKLFIIIHSFLHHERPITPSSPQPPSDAKKPPSPIQGPRPPPLSIKKNSHKIKKAPKPPLPQQPIIIYSVSPKIINVAVSDFMTTVQRLTGVSSDDFCTGGDVSPAARLASTEKVISPKEKALSVEASEEMVEEGIDVGQIPGILSPSMLPPLIPERYFSPAGDPYSFPSFLASPGSGLFPGSMGSPIFSPEIFGQIWNF</sequence>
<evidence type="ECO:0000313" key="2">
    <source>
        <dbReference type="Proteomes" id="UP001163603"/>
    </source>
</evidence>
<reference evidence="2" key="1">
    <citation type="journal article" date="2023" name="G3 (Bethesda)">
        <title>Genome assembly and association tests identify interacting loci associated with vigor, precocity, and sex in interspecific pistachio rootstocks.</title>
        <authorList>
            <person name="Palmer W."/>
            <person name="Jacygrad E."/>
            <person name="Sagayaradj S."/>
            <person name="Cavanaugh K."/>
            <person name="Han R."/>
            <person name="Bertier L."/>
            <person name="Beede B."/>
            <person name="Kafkas S."/>
            <person name="Golino D."/>
            <person name="Preece J."/>
            <person name="Michelmore R."/>
        </authorList>
    </citation>
    <scope>NUCLEOTIDE SEQUENCE [LARGE SCALE GENOMIC DNA]</scope>
</reference>
<protein>
    <submittedName>
        <fullName evidence="1">Uncharacterized protein</fullName>
    </submittedName>
</protein>
<keyword evidence="2" id="KW-1185">Reference proteome</keyword>
<gene>
    <name evidence="1" type="ORF">Pint_27188</name>
</gene>
<proteinExistence type="predicted"/>
<evidence type="ECO:0000313" key="1">
    <source>
        <dbReference type="EMBL" id="KAJ0039998.1"/>
    </source>
</evidence>
<name>A0ACC0YNE7_9ROSI</name>
<comment type="caution">
    <text evidence="1">The sequence shown here is derived from an EMBL/GenBank/DDBJ whole genome shotgun (WGS) entry which is preliminary data.</text>
</comment>
<organism evidence="1 2">
    <name type="scientific">Pistacia integerrima</name>
    <dbReference type="NCBI Taxonomy" id="434235"/>
    <lineage>
        <taxon>Eukaryota</taxon>
        <taxon>Viridiplantae</taxon>
        <taxon>Streptophyta</taxon>
        <taxon>Embryophyta</taxon>
        <taxon>Tracheophyta</taxon>
        <taxon>Spermatophyta</taxon>
        <taxon>Magnoliopsida</taxon>
        <taxon>eudicotyledons</taxon>
        <taxon>Gunneridae</taxon>
        <taxon>Pentapetalae</taxon>
        <taxon>rosids</taxon>
        <taxon>malvids</taxon>
        <taxon>Sapindales</taxon>
        <taxon>Anacardiaceae</taxon>
        <taxon>Pistacia</taxon>
    </lineage>
</organism>
<dbReference type="EMBL" id="CM047740">
    <property type="protein sequence ID" value="KAJ0039998.1"/>
    <property type="molecule type" value="Genomic_DNA"/>
</dbReference>
<accession>A0ACC0YNE7</accession>